<dbReference type="EMBL" id="WIGN01000363">
    <property type="protein sequence ID" value="KAF6796956.1"/>
    <property type="molecule type" value="Genomic_DNA"/>
</dbReference>
<feature type="signal peptide" evidence="16">
    <location>
        <begin position="1"/>
        <end position="21"/>
    </location>
</feature>
<keyword evidence="6" id="KW-0336">GPI-anchor</keyword>
<evidence type="ECO:0000256" key="9">
    <source>
        <dbReference type="ARBA" id="ARBA00022989"/>
    </source>
</evidence>
<comment type="subcellular location">
    <subcellularLocation>
        <location evidence="2">Membrane</location>
        <topology evidence="2">Lipid-anchor</topology>
        <topology evidence="2">GPI-anchor</topology>
    </subcellularLocation>
    <subcellularLocation>
        <location evidence="1">Membrane</location>
        <topology evidence="1">Multi-pass membrane protein</topology>
    </subcellularLocation>
    <subcellularLocation>
        <location evidence="3">Secreted</location>
    </subcellularLocation>
</comment>
<organism evidence="18 19">
    <name type="scientific">Colletotrichum sojae</name>
    <dbReference type="NCBI Taxonomy" id="2175907"/>
    <lineage>
        <taxon>Eukaryota</taxon>
        <taxon>Fungi</taxon>
        <taxon>Dikarya</taxon>
        <taxon>Ascomycota</taxon>
        <taxon>Pezizomycotina</taxon>
        <taxon>Sordariomycetes</taxon>
        <taxon>Hypocreomycetidae</taxon>
        <taxon>Glomerellales</taxon>
        <taxon>Glomerellaceae</taxon>
        <taxon>Colletotrichum</taxon>
        <taxon>Colletotrichum orchidearum species complex</taxon>
    </lineage>
</organism>
<dbReference type="InterPro" id="IPR052337">
    <property type="entry name" value="SAT4-like"/>
</dbReference>
<evidence type="ECO:0000256" key="8">
    <source>
        <dbReference type="ARBA" id="ARBA00022729"/>
    </source>
</evidence>
<name>A0A8H6ML02_9PEZI</name>
<keyword evidence="19" id="KW-1185">Reference proteome</keyword>
<feature type="transmembrane region" description="Helical" evidence="15">
    <location>
        <begin position="316"/>
        <end position="337"/>
    </location>
</feature>
<gene>
    <name evidence="18" type="ORF">CSOJ01_13097</name>
</gene>
<feature type="chain" id="PRO_5034416550" evidence="16">
    <location>
        <begin position="22"/>
        <end position="517"/>
    </location>
</feature>
<feature type="region of interest" description="Disordered" evidence="14">
    <location>
        <begin position="431"/>
        <end position="517"/>
    </location>
</feature>
<dbReference type="SMART" id="SM00747">
    <property type="entry name" value="CFEM"/>
    <property type="match status" value="1"/>
</dbReference>
<feature type="compositionally biased region" description="Basic and acidic residues" evidence="14">
    <location>
        <begin position="488"/>
        <end position="517"/>
    </location>
</feature>
<dbReference type="InterPro" id="IPR049326">
    <property type="entry name" value="Rhodopsin_dom_fungi"/>
</dbReference>
<protein>
    <submittedName>
        <fullName evidence="18">Integral membrane protein</fullName>
    </submittedName>
</protein>
<keyword evidence="5" id="KW-0964">Secreted</keyword>
<keyword evidence="6" id="KW-0325">Glycoprotein</keyword>
<keyword evidence="12" id="KW-0449">Lipoprotein</keyword>
<keyword evidence="11" id="KW-1015">Disulfide bond</keyword>
<keyword evidence="7 15" id="KW-0812">Transmembrane</keyword>
<dbReference type="GO" id="GO:0005576">
    <property type="term" value="C:extracellular region"/>
    <property type="evidence" value="ECO:0007669"/>
    <property type="project" value="UniProtKB-SubCell"/>
</dbReference>
<dbReference type="PANTHER" id="PTHR33048">
    <property type="entry name" value="PTH11-LIKE INTEGRAL MEMBRANE PROTEIN (AFU_ORTHOLOGUE AFUA_5G11245)"/>
    <property type="match status" value="1"/>
</dbReference>
<keyword evidence="10 15" id="KW-0472">Membrane</keyword>
<dbReference type="Pfam" id="PF20684">
    <property type="entry name" value="Fung_rhodopsin"/>
    <property type="match status" value="1"/>
</dbReference>
<evidence type="ECO:0000313" key="19">
    <source>
        <dbReference type="Proteomes" id="UP000652219"/>
    </source>
</evidence>
<feature type="domain" description="CFEM" evidence="17">
    <location>
        <begin position="36"/>
        <end position="101"/>
    </location>
</feature>
<feature type="transmembrane region" description="Helical" evidence="15">
    <location>
        <begin position="272"/>
        <end position="296"/>
    </location>
</feature>
<dbReference type="Proteomes" id="UP000652219">
    <property type="component" value="Unassembled WGS sequence"/>
</dbReference>
<keyword evidence="9 15" id="KW-1133">Transmembrane helix</keyword>
<evidence type="ECO:0000259" key="17">
    <source>
        <dbReference type="SMART" id="SM00747"/>
    </source>
</evidence>
<evidence type="ECO:0000256" key="16">
    <source>
        <dbReference type="SAM" id="SignalP"/>
    </source>
</evidence>
<evidence type="ECO:0000256" key="15">
    <source>
        <dbReference type="SAM" id="Phobius"/>
    </source>
</evidence>
<evidence type="ECO:0000256" key="12">
    <source>
        <dbReference type="ARBA" id="ARBA00023288"/>
    </source>
</evidence>
<comment type="similarity">
    <text evidence="13">Belongs to the SAT4 family.</text>
</comment>
<reference evidence="18 19" key="1">
    <citation type="journal article" date="2020" name="Phytopathology">
        <title>Genome Sequence Resources of Colletotrichum truncatum, C. plurivorum, C. musicola, and C. sojae: Four Species Pathogenic to Soybean (Glycine max).</title>
        <authorList>
            <person name="Rogerio F."/>
            <person name="Boufleur T.R."/>
            <person name="Ciampi-Guillardi M."/>
            <person name="Sukno S.A."/>
            <person name="Thon M.R."/>
            <person name="Massola Junior N.S."/>
            <person name="Baroncelli R."/>
        </authorList>
    </citation>
    <scope>NUCLEOTIDE SEQUENCE [LARGE SCALE GENOMIC DNA]</scope>
    <source>
        <strain evidence="18 19">LFN0009</strain>
    </source>
</reference>
<evidence type="ECO:0000256" key="7">
    <source>
        <dbReference type="ARBA" id="ARBA00022692"/>
    </source>
</evidence>
<evidence type="ECO:0000313" key="18">
    <source>
        <dbReference type="EMBL" id="KAF6796956.1"/>
    </source>
</evidence>
<comment type="caution">
    <text evidence="18">The sequence shown here is derived from an EMBL/GenBank/DDBJ whole genome shotgun (WGS) entry which is preliminary data.</text>
</comment>
<comment type="similarity">
    <text evidence="4">Belongs to the RBT5 family.</text>
</comment>
<evidence type="ECO:0000256" key="2">
    <source>
        <dbReference type="ARBA" id="ARBA00004589"/>
    </source>
</evidence>
<feature type="transmembrane region" description="Helical" evidence="15">
    <location>
        <begin position="185"/>
        <end position="204"/>
    </location>
</feature>
<feature type="transmembrane region" description="Helical" evidence="15">
    <location>
        <begin position="353"/>
        <end position="373"/>
    </location>
</feature>
<sequence length="517" mass="56189">MKSTLMQLAAGVLLFASGSFATTNPYTGNSTAASILLAKTPSCALPCFIDGFHAGQCSMTNLTDCVCTNVPLQAGVSQCVQTSCEFSDQYGTDLGSASFSSWHRDSTRLLTSNVDTALVSQELCRGYPTQSRRRYSRVFSIALPTISATIVGLRCWARYTVTQKLWWDDWSALVALVSQPRPTSLGPALGASALTIAVLSFRNVRVWFCKRRYGLWGALLGRRAGQREDDPSVTAPDSRSIVNIVKADKRDRVAAKTSICCFYYRVFPVTHFLLAVKGALVFIIVHGAMFLFLVMFQCLPVQSIWDRSIEGKCLSITAIGYGGAALSIFEDIVLFIMPVPELLKLQLSTKKKWALVFMFGVGCFACIASMIRLKYLVSLAHTFDATWDNVDVAIWSSIEVNLAIMCGSLPALRPVFKKVPALFSTALGTARSGTNRRSGAPTPSAKASNHSRPSCATSAESSPRRPILAEAQRTGFGSASTVKVSHSAAKERLDFDEGVGSRDDLERQDWAAEKPAS</sequence>
<feature type="compositionally biased region" description="Polar residues" evidence="14">
    <location>
        <begin position="445"/>
        <end position="461"/>
    </location>
</feature>
<dbReference type="AlphaFoldDB" id="A0A8H6ML02"/>
<evidence type="ECO:0000256" key="1">
    <source>
        <dbReference type="ARBA" id="ARBA00004141"/>
    </source>
</evidence>
<evidence type="ECO:0000256" key="5">
    <source>
        <dbReference type="ARBA" id="ARBA00022525"/>
    </source>
</evidence>
<feature type="compositionally biased region" description="Polar residues" evidence="14">
    <location>
        <begin position="475"/>
        <end position="484"/>
    </location>
</feature>
<evidence type="ECO:0000256" key="3">
    <source>
        <dbReference type="ARBA" id="ARBA00004613"/>
    </source>
</evidence>
<dbReference type="Pfam" id="PF05730">
    <property type="entry name" value="CFEM"/>
    <property type="match status" value="1"/>
</dbReference>
<evidence type="ECO:0000256" key="13">
    <source>
        <dbReference type="ARBA" id="ARBA00038359"/>
    </source>
</evidence>
<dbReference type="InterPro" id="IPR008427">
    <property type="entry name" value="Extracellular_membr_CFEM_dom"/>
</dbReference>
<evidence type="ECO:0000256" key="4">
    <source>
        <dbReference type="ARBA" id="ARBA00010031"/>
    </source>
</evidence>
<evidence type="ECO:0000256" key="6">
    <source>
        <dbReference type="ARBA" id="ARBA00022622"/>
    </source>
</evidence>
<dbReference type="PANTHER" id="PTHR33048:SF47">
    <property type="entry name" value="INTEGRAL MEMBRANE PROTEIN-RELATED"/>
    <property type="match status" value="1"/>
</dbReference>
<accession>A0A8H6ML02</accession>
<keyword evidence="8 16" id="KW-0732">Signal</keyword>
<proteinExistence type="inferred from homology"/>
<dbReference type="GO" id="GO:0098552">
    <property type="term" value="C:side of membrane"/>
    <property type="evidence" value="ECO:0007669"/>
    <property type="project" value="UniProtKB-KW"/>
</dbReference>
<evidence type="ECO:0000256" key="10">
    <source>
        <dbReference type="ARBA" id="ARBA00023136"/>
    </source>
</evidence>
<evidence type="ECO:0000256" key="14">
    <source>
        <dbReference type="SAM" id="MobiDB-lite"/>
    </source>
</evidence>
<evidence type="ECO:0000256" key="11">
    <source>
        <dbReference type="ARBA" id="ARBA00023157"/>
    </source>
</evidence>